<dbReference type="EMBL" id="CAKOAT010046489">
    <property type="protein sequence ID" value="CAH8288411.1"/>
    <property type="molecule type" value="Genomic_DNA"/>
</dbReference>
<reference evidence="1 2" key="1">
    <citation type="submission" date="2022-03" db="EMBL/GenBank/DDBJ databases">
        <authorList>
            <person name="Macdonald S."/>
            <person name="Ahmed S."/>
            <person name="Newling K."/>
        </authorList>
    </citation>
    <scope>NUCLEOTIDE SEQUENCE [LARGE SCALE GENOMIC DNA]</scope>
</reference>
<dbReference type="AlphaFoldDB" id="A0ABC8IY30"/>
<accession>A0ABC8IY30</accession>
<gene>
    <name evidence="1" type="ORF">ERUC_LOCUS1193</name>
</gene>
<name>A0ABC8IY30_ERUVS</name>
<organism evidence="1 2">
    <name type="scientific">Eruca vesicaria subsp. sativa</name>
    <name type="common">Garden rocket</name>
    <name type="synonym">Eruca sativa</name>
    <dbReference type="NCBI Taxonomy" id="29727"/>
    <lineage>
        <taxon>Eukaryota</taxon>
        <taxon>Viridiplantae</taxon>
        <taxon>Streptophyta</taxon>
        <taxon>Embryophyta</taxon>
        <taxon>Tracheophyta</taxon>
        <taxon>Spermatophyta</taxon>
        <taxon>Magnoliopsida</taxon>
        <taxon>eudicotyledons</taxon>
        <taxon>Gunneridae</taxon>
        <taxon>Pentapetalae</taxon>
        <taxon>rosids</taxon>
        <taxon>malvids</taxon>
        <taxon>Brassicales</taxon>
        <taxon>Brassicaceae</taxon>
        <taxon>Brassiceae</taxon>
        <taxon>Eruca</taxon>
    </lineage>
</organism>
<keyword evidence="2" id="KW-1185">Reference proteome</keyword>
<protein>
    <submittedName>
        <fullName evidence="1">Uncharacterized protein</fullName>
    </submittedName>
</protein>
<evidence type="ECO:0000313" key="1">
    <source>
        <dbReference type="EMBL" id="CAH8288411.1"/>
    </source>
</evidence>
<evidence type="ECO:0000313" key="2">
    <source>
        <dbReference type="Proteomes" id="UP001642260"/>
    </source>
</evidence>
<sequence length="105" mass="11896">MPGMYEFFVLHLLDEGRGKIHLAGEKGLLLANREFVDRMNYMITTSVSSDYWGYEKSEVFMSLLERIDLNVSHDCWCSAMDLEYGGNAIVVSGNVQLGTSEMIFT</sequence>
<dbReference type="Proteomes" id="UP001642260">
    <property type="component" value="Unassembled WGS sequence"/>
</dbReference>
<proteinExistence type="predicted"/>
<comment type="caution">
    <text evidence="1">The sequence shown here is derived from an EMBL/GenBank/DDBJ whole genome shotgun (WGS) entry which is preliminary data.</text>
</comment>